<sequence length="148" mass="16606">MATLIPAMLRFEPIIGRWKTSGVVLDEQGRQTVKIEGTDEYEWMTGGRWVLHRVDVMMGGERTRALELIGDYAPEAGTYMMRAFDASGAYSTMTARPNADGSWLFDGEGMRSTLRPSENGSSMSALWERDPGTGTWIPWMRMNFAAIE</sequence>
<dbReference type="EMBL" id="JBEYBF010000002">
    <property type="protein sequence ID" value="MEU1951026.1"/>
    <property type="molecule type" value="Genomic_DNA"/>
</dbReference>
<evidence type="ECO:0000313" key="2">
    <source>
        <dbReference type="Proteomes" id="UP001550628"/>
    </source>
</evidence>
<dbReference type="InterPro" id="IPR011473">
    <property type="entry name" value="DUF1579"/>
</dbReference>
<dbReference type="RefSeq" id="WP_356954939.1">
    <property type="nucleotide sequence ID" value="NZ_JBEYBD010000003.1"/>
</dbReference>
<name>A0ABV2WJG6_9NOCA</name>
<keyword evidence="2" id="KW-1185">Reference proteome</keyword>
<protein>
    <submittedName>
        <fullName evidence="1">DUF1579 family protein</fullName>
    </submittedName>
</protein>
<evidence type="ECO:0000313" key="1">
    <source>
        <dbReference type="EMBL" id="MEU1951026.1"/>
    </source>
</evidence>
<reference evidence="1 2" key="1">
    <citation type="submission" date="2024-06" db="EMBL/GenBank/DDBJ databases">
        <title>The Natural Products Discovery Center: Release of the First 8490 Sequenced Strains for Exploring Actinobacteria Biosynthetic Diversity.</title>
        <authorList>
            <person name="Kalkreuter E."/>
            <person name="Kautsar S.A."/>
            <person name="Yang D."/>
            <person name="Bader C.D."/>
            <person name="Teijaro C.N."/>
            <person name="Fluegel L."/>
            <person name="Davis C.M."/>
            <person name="Simpson J.R."/>
            <person name="Lauterbach L."/>
            <person name="Steele A.D."/>
            <person name="Gui C."/>
            <person name="Meng S."/>
            <person name="Li G."/>
            <person name="Viehrig K."/>
            <person name="Ye F."/>
            <person name="Su P."/>
            <person name="Kiefer A.F."/>
            <person name="Nichols A."/>
            <person name="Cepeda A.J."/>
            <person name="Yan W."/>
            <person name="Fan B."/>
            <person name="Jiang Y."/>
            <person name="Adhikari A."/>
            <person name="Zheng C.-J."/>
            <person name="Schuster L."/>
            <person name="Cowan T.M."/>
            <person name="Smanski M.J."/>
            <person name="Chevrette M.G."/>
            <person name="De Carvalho L.P.S."/>
            <person name="Shen B."/>
        </authorList>
    </citation>
    <scope>NUCLEOTIDE SEQUENCE [LARGE SCALE GENOMIC DNA]</scope>
    <source>
        <strain evidence="1 2">NPDC019708</strain>
    </source>
</reference>
<comment type="caution">
    <text evidence="1">The sequence shown here is derived from an EMBL/GenBank/DDBJ whole genome shotgun (WGS) entry which is preliminary data.</text>
</comment>
<organism evidence="1 2">
    <name type="scientific">Nocardia rhamnosiphila</name>
    <dbReference type="NCBI Taxonomy" id="426716"/>
    <lineage>
        <taxon>Bacteria</taxon>
        <taxon>Bacillati</taxon>
        <taxon>Actinomycetota</taxon>
        <taxon>Actinomycetes</taxon>
        <taxon>Mycobacteriales</taxon>
        <taxon>Nocardiaceae</taxon>
        <taxon>Nocardia</taxon>
    </lineage>
</organism>
<accession>A0ABV2WJG6</accession>
<dbReference type="Proteomes" id="UP001550628">
    <property type="component" value="Unassembled WGS sequence"/>
</dbReference>
<dbReference type="Pfam" id="PF07617">
    <property type="entry name" value="DUF1579"/>
    <property type="match status" value="1"/>
</dbReference>
<proteinExistence type="predicted"/>
<gene>
    <name evidence="1" type="ORF">ABZ510_04125</name>
</gene>